<sequence>MDTGWHQFLLYTREYRAFCDQVAGHFIHHVPEDEPGAPTHAKTPVMVRDTTVEAIQQAGYVVDPDLWTVEDYAPSCGSCHEDGICTASGVDGNENTETRTG</sequence>
<evidence type="ECO:0000313" key="1">
    <source>
        <dbReference type="EMBL" id="GGI84592.1"/>
    </source>
</evidence>
<dbReference type="AlphaFoldDB" id="A0A917NB08"/>
<comment type="caution">
    <text evidence="1">The sequence shown here is derived from an EMBL/GenBank/DDBJ whole genome shotgun (WGS) entry which is preliminary data.</text>
</comment>
<organism evidence="1 2">
    <name type="scientific">Saccharopolyspora thermophila</name>
    <dbReference type="NCBI Taxonomy" id="89367"/>
    <lineage>
        <taxon>Bacteria</taxon>
        <taxon>Bacillati</taxon>
        <taxon>Actinomycetota</taxon>
        <taxon>Actinomycetes</taxon>
        <taxon>Pseudonocardiales</taxon>
        <taxon>Pseudonocardiaceae</taxon>
        <taxon>Saccharopolyspora</taxon>
    </lineage>
</organism>
<accession>A0A917NB08</accession>
<gene>
    <name evidence="1" type="ORF">GCM10011581_22170</name>
</gene>
<protein>
    <submittedName>
        <fullName evidence="1">Uncharacterized protein</fullName>
    </submittedName>
</protein>
<dbReference type="RefSeq" id="WP_188987235.1">
    <property type="nucleotide sequence ID" value="NZ_BMMT01000006.1"/>
</dbReference>
<evidence type="ECO:0000313" key="2">
    <source>
        <dbReference type="Proteomes" id="UP000597989"/>
    </source>
</evidence>
<dbReference type="Proteomes" id="UP000597989">
    <property type="component" value="Unassembled WGS sequence"/>
</dbReference>
<proteinExistence type="predicted"/>
<dbReference type="EMBL" id="BMMT01000006">
    <property type="protein sequence ID" value="GGI84592.1"/>
    <property type="molecule type" value="Genomic_DNA"/>
</dbReference>
<name>A0A917NB08_9PSEU</name>
<reference evidence="1 2" key="1">
    <citation type="journal article" date="2014" name="Int. J. Syst. Evol. Microbiol.">
        <title>Complete genome sequence of Corynebacterium casei LMG S-19264T (=DSM 44701T), isolated from a smear-ripened cheese.</title>
        <authorList>
            <consortium name="US DOE Joint Genome Institute (JGI-PGF)"/>
            <person name="Walter F."/>
            <person name="Albersmeier A."/>
            <person name="Kalinowski J."/>
            <person name="Ruckert C."/>
        </authorList>
    </citation>
    <scope>NUCLEOTIDE SEQUENCE [LARGE SCALE GENOMIC DNA]</scope>
    <source>
        <strain evidence="1 2">CGMCC 4.7206</strain>
    </source>
</reference>